<protein>
    <submittedName>
        <fullName evidence="1">Uncharacterized protein</fullName>
    </submittedName>
</protein>
<evidence type="ECO:0000313" key="1">
    <source>
        <dbReference type="EMBL" id="JAH72853.1"/>
    </source>
</evidence>
<reference evidence="1" key="2">
    <citation type="journal article" date="2015" name="Fish Shellfish Immunol.">
        <title>Early steps in the European eel (Anguilla anguilla)-Vibrio vulnificus interaction in the gills: Role of the RtxA13 toxin.</title>
        <authorList>
            <person name="Callol A."/>
            <person name="Pajuelo D."/>
            <person name="Ebbesson L."/>
            <person name="Teles M."/>
            <person name="MacKenzie S."/>
            <person name="Amaro C."/>
        </authorList>
    </citation>
    <scope>NUCLEOTIDE SEQUENCE</scope>
</reference>
<name>A0A0E9V6K1_ANGAN</name>
<reference evidence="1" key="1">
    <citation type="submission" date="2014-11" db="EMBL/GenBank/DDBJ databases">
        <authorList>
            <person name="Amaro Gonzalez C."/>
        </authorList>
    </citation>
    <scope>NUCLEOTIDE SEQUENCE</scope>
</reference>
<organism evidence="1">
    <name type="scientific">Anguilla anguilla</name>
    <name type="common">European freshwater eel</name>
    <name type="synonym">Muraena anguilla</name>
    <dbReference type="NCBI Taxonomy" id="7936"/>
    <lineage>
        <taxon>Eukaryota</taxon>
        <taxon>Metazoa</taxon>
        <taxon>Chordata</taxon>
        <taxon>Craniata</taxon>
        <taxon>Vertebrata</taxon>
        <taxon>Euteleostomi</taxon>
        <taxon>Actinopterygii</taxon>
        <taxon>Neopterygii</taxon>
        <taxon>Teleostei</taxon>
        <taxon>Anguilliformes</taxon>
        <taxon>Anguillidae</taxon>
        <taxon>Anguilla</taxon>
    </lineage>
</organism>
<dbReference type="EMBL" id="GBXM01035724">
    <property type="protein sequence ID" value="JAH72853.1"/>
    <property type="molecule type" value="Transcribed_RNA"/>
</dbReference>
<accession>A0A0E9V6K1</accession>
<sequence length="11" mass="1294">MSFLLFPWGPV</sequence>
<proteinExistence type="predicted"/>